<proteinExistence type="predicted"/>
<keyword evidence="2" id="KW-1185">Reference proteome</keyword>
<gene>
    <name evidence="1" type="ordered locus">AALP_Aa5g240300</name>
</gene>
<accession>A0A087GZ25</accession>
<organism evidence="1 2">
    <name type="scientific">Arabis alpina</name>
    <name type="common">Alpine rock-cress</name>
    <dbReference type="NCBI Taxonomy" id="50452"/>
    <lineage>
        <taxon>Eukaryota</taxon>
        <taxon>Viridiplantae</taxon>
        <taxon>Streptophyta</taxon>
        <taxon>Embryophyta</taxon>
        <taxon>Tracheophyta</taxon>
        <taxon>Spermatophyta</taxon>
        <taxon>Magnoliopsida</taxon>
        <taxon>eudicotyledons</taxon>
        <taxon>Gunneridae</taxon>
        <taxon>Pentapetalae</taxon>
        <taxon>rosids</taxon>
        <taxon>malvids</taxon>
        <taxon>Brassicales</taxon>
        <taxon>Brassicaceae</taxon>
        <taxon>Arabideae</taxon>
        <taxon>Arabis</taxon>
    </lineage>
</organism>
<dbReference type="OrthoDB" id="1087207at2759"/>
<name>A0A087GZ25_ARAAL</name>
<dbReference type="PANTHER" id="PTHR31293:SF16">
    <property type="entry name" value="RNI-LIKE SUPERFAMILY PROTEIN"/>
    <property type="match status" value="1"/>
</dbReference>
<evidence type="ECO:0000313" key="1">
    <source>
        <dbReference type="EMBL" id="KFK35127.1"/>
    </source>
</evidence>
<dbReference type="InterPro" id="IPR055294">
    <property type="entry name" value="FBL60-like"/>
</dbReference>
<dbReference type="Gramene" id="KFK35127">
    <property type="protein sequence ID" value="KFK35127"/>
    <property type="gene ID" value="AALP_AA5G240300"/>
</dbReference>
<dbReference type="EMBL" id="CM002873">
    <property type="protein sequence ID" value="KFK35127.1"/>
    <property type="molecule type" value="Genomic_DNA"/>
</dbReference>
<dbReference type="Proteomes" id="UP000029120">
    <property type="component" value="Chromosome 5"/>
</dbReference>
<dbReference type="PANTHER" id="PTHR31293">
    <property type="entry name" value="RNI-LIKE SUPERFAMILY PROTEIN"/>
    <property type="match status" value="1"/>
</dbReference>
<evidence type="ECO:0000313" key="2">
    <source>
        <dbReference type="Proteomes" id="UP000029120"/>
    </source>
</evidence>
<dbReference type="OMA" id="VISMCSE"/>
<reference evidence="2" key="1">
    <citation type="journal article" date="2015" name="Nat. Plants">
        <title>Genome expansion of Arabis alpina linked with retrotransposition and reduced symmetric DNA methylation.</title>
        <authorList>
            <person name="Willing E.M."/>
            <person name="Rawat V."/>
            <person name="Mandakova T."/>
            <person name="Maumus F."/>
            <person name="James G.V."/>
            <person name="Nordstroem K.J."/>
            <person name="Becker C."/>
            <person name="Warthmann N."/>
            <person name="Chica C."/>
            <person name="Szarzynska B."/>
            <person name="Zytnicki M."/>
            <person name="Albani M.C."/>
            <person name="Kiefer C."/>
            <person name="Bergonzi S."/>
            <person name="Castaings L."/>
            <person name="Mateos J.L."/>
            <person name="Berns M.C."/>
            <person name="Bujdoso N."/>
            <person name="Piofczyk T."/>
            <person name="de Lorenzo L."/>
            <person name="Barrero-Sicilia C."/>
            <person name="Mateos I."/>
            <person name="Piednoel M."/>
            <person name="Hagmann J."/>
            <person name="Chen-Min-Tao R."/>
            <person name="Iglesias-Fernandez R."/>
            <person name="Schuster S.C."/>
            <person name="Alonso-Blanco C."/>
            <person name="Roudier F."/>
            <person name="Carbonero P."/>
            <person name="Paz-Ares J."/>
            <person name="Davis S.J."/>
            <person name="Pecinka A."/>
            <person name="Quesneville H."/>
            <person name="Colot V."/>
            <person name="Lysak M.A."/>
            <person name="Weigel D."/>
            <person name="Coupland G."/>
            <person name="Schneeberger K."/>
        </authorList>
    </citation>
    <scope>NUCLEOTIDE SEQUENCE [LARGE SCALE GENOMIC DNA]</scope>
    <source>
        <strain evidence="2">cv. Pajares</strain>
    </source>
</reference>
<sequence>MDDVLIVLRLRLLFDRSLLLCREDGSFDTPSLTYLAYSDVVAEDYPLINFENLIEARINLIVTDDQVEQARAVVDEWLEADEDDFALRLGNVTKLMNGIRNVEKLYLTSGTLEVLSLCCESLPVFNNLKLLDFYSGENRWQAVPLLLKKCPHLETLSILGLLHVVTDICGDVCDCISREEKGRSL</sequence>
<protein>
    <submittedName>
        <fullName evidence="1">Uncharacterized protein</fullName>
    </submittedName>
</protein>
<dbReference type="AlphaFoldDB" id="A0A087GZ25"/>